<dbReference type="EMBL" id="FNYR01000053">
    <property type="protein sequence ID" value="SEJ34843.1"/>
    <property type="molecule type" value="Genomic_DNA"/>
</dbReference>
<name>A0A1H6Y0L8_9EURY</name>
<dbReference type="InterPro" id="IPR036388">
    <property type="entry name" value="WH-like_DNA-bd_sf"/>
</dbReference>
<reference evidence="3 4" key="1">
    <citation type="submission" date="2016-10" db="EMBL/GenBank/DDBJ databases">
        <authorList>
            <person name="de Groot N.N."/>
        </authorList>
    </citation>
    <scope>NUCLEOTIDE SEQUENCE [LARGE SCALE GENOMIC DNA]</scope>
    <source>
        <strain evidence="3 4">DSM 22187</strain>
    </source>
</reference>
<accession>A0A1H6Y0L8</accession>
<proteinExistence type="predicted"/>
<evidence type="ECO:0000259" key="1">
    <source>
        <dbReference type="Pfam" id="PF08350"/>
    </source>
</evidence>
<evidence type="ECO:0000259" key="2">
    <source>
        <dbReference type="Pfam" id="PF25213"/>
    </source>
</evidence>
<dbReference type="InterPro" id="IPR013561">
    <property type="entry name" value="FilR1_middle_dom"/>
</dbReference>
<dbReference type="Gene3D" id="1.10.10.10">
    <property type="entry name" value="Winged helix-like DNA-binding domain superfamily/Winged helix DNA-binding domain"/>
    <property type="match status" value="1"/>
</dbReference>
<dbReference type="AlphaFoldDB" id="A0A1H6Y0L8"/>
<organism evidence="3 4">
    <name type="scientific">Halohasta litchfieldiae</name>
    <dbReference type="NCBI Taxonomy" id="1073996"/>
    <lineage>
        <taxon>Archaea</taxon>
        <taxon>Methanobacteriati</taxon>
        <taxon>Methanobacteriota</taxon>
        <taxon>Stenosarchaea group</taxon>
        <taxon>Halobacteria</taxon>
        <taxon>Halobacteriales</taxon>
        <taxon>Haloferacaceae</taxon>
        <taxon>Halohasta</taxon>
    </lineage>
</organism>
<dbReference type="InterPro" id="IPR057527">
    <property type="entry name" value="HVO_A0261-like_N"/>
</dbReference>
<feature type="domain" description="HVO-A0261-like N-terminal" evidence="2">
    <location>
        <begin position="9"/>
        <end position="93"/>
    </location>
</feature>
<sequence length="264" mass="29781">METPETVIDQICFLSRAESRVRIMEFLSDSVPVTERELRDQLSLSRSTVARSLDSLAEVGWVTERSGEVRLTPVGEIVIESFLQFSETMSTAEELSPFLEWFPLSEFDIEVADLRDGEITMISDGDPLAPARKQIDMLRTTDRFRGFFPSMDLRGSELVHERIVDGEFDAEIIVSSDVEDTIHGKQFVPLFNEMISTGGLTLSVVDSVPFYLGINETGTTQIGVEDDDGFPQALLETENETVYRWAESLFAEYRESSVKRLTNL</sequence>
<dbReference type="Pfam" id="PF25213">
    <property type="entry name" value="HVO_A0261_N"/>
    <property type="match status" value="1"/>
</dbReference>
<protein>
    <submittedName>
        <fullName evidence="3">Predicted transcriptional regulator, contains HTH domain</fullName>
    </submittedName>
</protein>
<dbReference type="STRING" id="1073996.SAMN05444271_1535"/>
<dbReference type="InterPro" id="IPR036390">
    <property type="entry name" value="WH_DNA-bd_sf"/>
</dbReference>
<evidence type="ECO:0000313" key="3">
    <source>
        <dbReference type="EMBL" id="SEJ34843.1"/>
    </source>
</evidence>
<dbReference type="SUPFAM" id="SSF46785">
    <property type="entry name" value="Winged helix' DNA-binding domain"/>
    <property type="match status" value="1"/>
</dbReference>
<keyword evidence="4" id="KW-1185">Reference proteome</keyword>
<dbReference type="KEGG" id="hae:halTADL_0495"/>
<dbReference type="Proteomes" id="UP000198888">
    <property type="component" value="Unassembled WGS sequence"/>
</dbReference>
<feature type="domain" description="Methanogenesis regulatory protein FilR1 middle" evidence="1">
    <location>
        <begin position="127"/>
        <end position="255"/>
    </location>
</feature>
<gene>
    <name evidence="3" type="ORF">SAMN05444271_1535</name>
</gene>
<dbReference type="Pfam" id="PF08350">
    <property type="entry name" value="FilR1_middle"/>
    <property type="match status" value="1"/>
</dbReference>
<accession>A0A2H4PYX8</accession>
<evidence type="ECO:0000313" key="4">
    <source>
        <dbReference type="Proteomes" id="UP000198888"/>
    </source>
</evidence>